<dbReference type="EMBL" id="ML977060">
    <property type="protein sequence ID" value="KAF1948393.1"/>
    <property type="molecule type" value="Genomic_DNA"/>
</dbReference>
<evidence type="ECO:0000313" key="1">
    <source>
        <dbReference type="EMBL" id="KAF1948393.1"/>
    </source>
</evidence>
<accession>A0A6A5T6V5</accession>
<protein>
    <submittedName>
        <fullName evidence="1">Uncharacterized protein</fullName>
    </submittedName>
</protein>
<proteinExistence type="predicted"/>
<sequence length="241" mass="27063">MVLIRDEVYELEADCLPEICPGKTPTRHPRDVLLEAALEAKWGPSDPPKLVRLRDPSTALNLTFKLEFQSDVEVVKKRPFLQKVNLLFITSLSPSIQRNGAQDVIKDIRAQELGTKYVSLCKDAESWLQKQENEALAAANQEPDILAIRKPIMGKIEQDAVLSRTSDSGIALTDDLKPLPNCYRCRSVYSFQEAPVFSVEKIDGSIRNWNFIEEKESHSCAETPASLRAAIAELNLDLEDQ</sequence>
<evidence type="ECO:0000313" key="2">
    <source>
        <dbReference type="Proteomes" id="UP000800035"/>
    </source>
</evidence>
<organism evidence="1 2">
    <name type="scientific">Byssothecium circinans</name>
    <dbReference type="NCBI Taxonomy" id="147558"/>
    <lineage>
        <taxon>Eukaryota</taxon>
        <taxon>Fungi</taxon>
        <taxon>Dikarya</taxon>
        <taxon>Ascomycota</taxon>
        <taxon>Pezizomycotina</taxon>
        <taxon>Dothideomycetes</taxon>
        <taxon>Pleosporomycetidae</taxon>
        <taxon>Pleosporales</taxon>
        <taxon>Massarineae</taxon>
        <taxon>Massarinaceae</taxon>
        <taxon>Byssothecium</taxon>
    </lineage>
</organism>
<name>A0A6A5T6V5_9PLEO</name>
<dbReference type="AlphaFoldDB" id="A0A6A5T6V5"/>
<keyword evidence="2" id="KW-1185">Reference proteome</keyword>
<dbReference type="Proteomes" id="UP000800035">
    <property type="component" value="Unassembled WGS sequence"/>
</dbReference>
<gene>
    <name evidence="1" type="ORF">CC80DRAFT_541019</name>
</gene>
<reference evidence="1" key="1">
    <citation type="journal article" date="2020" name="Stud. Mycol.">
        <title>101 Dothideomycetes genomes: a test case for predicting lifestyles and emergence of pathogens.</title>
        <authorList>
            <person name="Haridas S."/>
            <person name="Albert R."/>
            <person name="Binder M."/>
            <person name="Bloem J."/>
            <person name="Labutti K."/>
            <person name="Salamov A."/>
            <person name="Andreopoulos B."/>
            <person name="Baker S."/>
            <person name="Barry K."/>
            <person name="Bills G."/>
            <person name="Bluhm B."/>
            <person name="Cannon C."/>
            <person name="Castanera R."/>
            <person name="Culley D."/>
            <person name="Daum C."/>
            <person name="Ezra D."/>
            <person name="Gonzalez J."/>
            <person name="Henrissat B."/>
            <person name="Kuo A."/>
            <person name="Liang C."/>
            <person name="Lipzen A."/>
            <person name="Lutzoni F."/>
            <person name="Magnuson J."/>
            <person name="Mondo S."/>
            <person name="Nolan M."/>
            <person name="Ohm R."/>
            <person name="Pangilinan J."/>
            <person name="Park H.-J."/>
            <person name="Ramirez L."/>
            <person name="Alfaro M."/>
            <person name="Sun H."/>
            <person name="Tritt A."/>
            <person name="Yoshinaga Y."/>
            <person name="Zwiers L.-H."/>
            <person name="Turgeon B."/>
            <person name="Goodwin S."/>
            <person name="Spatafora J."/>
            <person name="Crous P."/>
            <person name="Grigoriev I."/>
        </authorList>
    </citation>
    <scope>NUCLEOTIDE SEQUENCE</scope>
    <source>
        <strain evidence="1">CBS 675.92</strain>
    </source>
</reference>